<keyword evidence="1" id="KW-0812">Transmembrane</keyword>
<dbReference type="AlphaFoldDB" id="A0A8H7CDB7"/>
<keyword evidence="3" id="KW-1185">Reference proteome</keyword>
<organism evidence="2 3">
    <name type="scientific">Mycena venus</name>
    <dbReference type="NCBI Taxonomy" id="2733690"/>
    <lineage>
        <taxon>Eukaryota</taxon>
        <taxon>Fungi</taxon>
        <taxon>Dikarya</taxon>
        <taxon>Basidiomycota</taxon>
        <taxon>Agaricomycotina</taxon>
        <taxon>Agaricomycetes</taxon>
        <taxon>Agaricomycetidae</taxon>
        <taxon>Agaricales</taxon>
        <taxon>Marasmiineae</taxon>
        <taxon>Mycenaceae</taxon>
        <taxon>Mycena</taxon>
    </lineage>
</organism>
<evidence type="ECO:0000313" key="2">
    <source>
        <dbReference type="EMBL" id="KAF7333384.1"/>
    </source>
</evidence>
<sequence>MTTVTPTGIVGVTTSGIQDVSGFLPLLGTEQCEEHVTNALERGFFYASGAPMSIFGSLGIIKAGFVTLWVSIDIPALFRGPRQMRNAGFYPKGVMAKLAYALDTTDSVYVAENKIRTILYRYEGVDIDVDLFCWPWLRWNLLMVLFGIGFGSLGLLPYLYIIRVDFRDRTFAQSWLFPVLRVYGSVLVATMIQLIIQLRILFVVHSRLKFHAVNCWFQEHRRVPPAFWNPEMRSEDCLLRLAKDIAHSVNATHDHPDYEYLRGIEKTGFGRGIMHPLSSFHKTLERRTTWPLSVFPSILLGIGRVLLLAGIAASGVGYVGCFGLVQASNTSSINGPGSWLGVEVVLSILRLMIWASNPTFDDPPPPIAFDKPRREQPRTDTAYEISWGLDDVILDDLHALVVGIDELIQPSESLKLKSAVKDAESVKNYLQNDLFVLENQITYLSNEKATSAGIIGALEKLATDNSIRPGSPIVIYMACHTVNRMANPTGNEEQAGMGGNEHGVGYRGPSLAPVAPIYLIGGTGGAGGVGFGVGAGGTGGSGQGARLTDSLTENAVVLNLTMNMQGSLLGSFFLPEPIPQPQHPPTFVTAEYKQDDDKTGLIYTTLVDYVHAIARRKGNNITVILDTCMAGSFGRNDTELTRTDLLISYPSHVLLAACSDRERARETVDGGVFTTALLDKLYAKAGTEDLTQLTYRRLVEMIRADSRVEKTSQQPMCSGIFQNRLLFNGLLARKKQVEASRNQSVILVSTDTKTAGWEKREHQLV</sequence>
<accession>A0A8H7CDB7</accession>
<keyword evidence="1" id="KW-1133">Transmembrane helix</keyword>
<feature type="transmembrane region" description="Helical" evidence="1">
    <location>
        <begin position="54"/>
        <end position="78"/>
    </location>
</feature>
<dbReference type="Proteomes" id="UP000620124">
    <property type="component" value="Unassembled WGS sequence"/>
</dbReference>
<feature type="transmembrane region" description="Helical" evidence="1">
    <location>
        <begin position="182"/>
        <end position="202"/>
    </location>
</feature>
<gene>
    <name evidence="2" type="ORF">MVEN_02354100</name>
</gene>
<comment type="caution">
    <text evidence="2">The sequence shown here is derived from an EMBL/GenBank/DDBJ whole genome shotgun (WGS) entry which is preliminary data.</text>
</comment>
<evidence type="ECO:0000256" key="1">
    <source>
        <dbReference type="SAM" id="Phobius"/>
    </source>
</evidence>
<dbReference type="Gene3D" id="3.40.50.1460">
    <property type="match status" value="2"/>
</dbReference>
<dbReference type="OrthoDB" id="3032844at2759"/>
<dbReference type="EMBL" id="JACAZI010000029">
    <property type="protein sequence ID" value="KAF7333384.1"/>
    <property type="molecule type" value="Genomic_DNA"/>
</dbReference>
<feature type="transmembrane region" description="Helical" evidence="1">
    <location>
        <begin position="141"/>
        <end position="162"/>
    </location>
</feature>
<name>A0A8H7CDB7_9AGAR</name>
<evidence type="ECO:0000313" key="3">
    <source>
        <dbReference type="Proteomes" id="UP000620124"/>
    </source>
</evidence>
<protein>
    <submittedName>
        <fullName evidence="2">Uncharacterized protein</fullName>
    </submittedName>
</protein>
<keyword evidence="1" id="KW-0472">Membrane</keyword>
<proteinExistence type="predicted"/>
<reference evidence="2" key="1">
    <citation type="submission" date="2020-05" db="EMBL/GenBank/DDBJ databases">
        <title>Mycena genomes resolve the evolution of fungal bioluminescence.</title>
        <authorList>
            <person name="Tsai I.J."/>
        </authorList>
    </citation>
    <scope>NUCLEOTIDE SEQUENCE</scope>
    <source>
        <strain evidence="2">CCC161011</strain>
    </source>
</reference>